<protein>
    <recommendedName>
        <fullName evidence="3">Phospholipase/carboxylesterase/thioesterase domain-containing protein</fullName>
    </recommendedName>
</protein>
<dbReference type="InterPro" id="IPR003140">
    <property type="entry name" value="PLipase/COase/thioEstase"/>
</dbReference>
<dbReference type="InterPro" id="IPR029058">
    <property type="entry name" value="AB_hydrolase_fold"/>
</dbReference>
<feature type="domain" description="Phospholipase/carboxylesterase/thioesterase" evidence="3">
    <location>
        <begin position="4"/>
        <end position="203"/>
    </location>
</feature>
<dbReference type="InterPro" id="IPR050565">
    <property type="entry name" value="LYPA1-2/EST-like"/>
</dbReference>
<evidence type="ECO:0000259" key="3">
    <source>
        <dbReference type="Pfam" id="PF02230"/>
    </source>
</evidence>
<dbReference type="GO" id="GO:0052689">
    <property type="term" value="F:carboxylic ester hydrolase activity"/>
    <property type="evidence" value="ECO:0007669"/>
    <property type="project" value="TreeGrafter"/>
</dbReference>
<dbReference type="PANTHER" id="PTHR10655:SF17">
    <property type="entry name" value="LYSOPHOSPHOLIPASE-LIKE PROTEIN 1"/>
    <property type="match status" value="1"/>
</dbReference>
<sequence length="207" mass="24322">MKYTHSIILLHGFSMNSNDMKYYCQKLDKTFPHCKFKYIIPNAPKRKITIYNNKVYQSWYDYLTPHCDIEPEINNNQLLQTRKKIHKLIDKEIKYIGDPSKVFISGMSQGCCVAIDAGITYPQKIGGIFGFKGHVIKRSLEDFQKKQKIWVCHGKNDKTIYYNFAKKTYMNLKKKNPDLKLLTQENVNHSVPSGIIKQMESLLKWFK</sequence>
<reference evidence="4" key="1">
    <citation type="journal article" date="2020" name="Nature">
        <title>Giant virus diversity and host interactions through global metagenomics.</title>
        <authorList>
            <person name="Schulz F."/>
            <person name="Roux S."/>
            <person name="Paez-Espino D."/>
            <person name="Jungbluth S."/>
            <person name="Walsh D.A."/>
            <person name="Denef V.J."/>
            <person name="McMahon K.D."/>
            <person name="Konstantinidis K.T."/>
            <person name="Eloe-Fadrosh E.A."/>
            <person name="Kyrpides N.C."/>
            <person name="Woyke T."/>
        </authorList>
    </citation>
    <scope>NUCLEOTIDE SEQUENCE</scope>
    <source>
        <strain evidence="4">GVMAG-M-3300018428-35</strain>
    </source>
</reference>
<dbReference type="Pfam" id="PF02230">
    <property type="entry name" value="Abhydrolase_2"/>
    <property type="match status" value="1"/>
</dbReference>
<dbReference type="EMBL" id="MN739245">
    <property type="protein sequence ID" value="QHS95194.1"/>
    <property type="molecule type" value="Genomic_DNA"/>
</dbReference>
<accession>A0A6C0BUE5</accession>
<organism evidence="4">
    <name type="scientific">viral metagenome</name>
    <dbReference type="NCBI Taxonomy" id="1070528"/>
    <lineage>
        <taxon>unclassified sequences</taxon>
        <taxon>metagenomes</taxon>
        <taxon>organismal metagenomes</taxon>
    </lineage>
</organism>
<comment type="similarity">
    <text evidence="1">Belongs to the AB hydrolase superfamily. AB hydrolase 2 family.</text>
</comment>
<dbReference type="GO" id="GO:0005737">
    <property type="term" value="C:cytoplasm"/>
    <property type="evidence" value="ECO:0007669"/>
    <property type="project" value="TreeGrafter"/>
</dbReference>
<proteinExistence type="inferred from homology"/>
<dbReference type="PANTHER" id="PTHR10655">
    <property type="entry name" value="LYSOPHOSPHOLIPASE-RELATED"/>
    <property type="match status" value="1"/>
</dbReference>
<dbReference type="Gene3D" id="3.40.50.1820">
    <property type="entry name" value="alpha/beta hydrolase"/>
    <property type="match status" value="1"/>
</dbReference>
<dbReference type="GO" id="GO:0008474">
    <property type="term" value="F:palmitoyl-(protein) hydrolase activity"/>
    <property type="evidence" value="ECO:0007669"/>
    <property type="project" value="TreeGrafter"/>
</dbReference>
<name>A0A6C0BUE5_9ZZZZ</name>
<keyword evidence="2" id="KW-0378">Hydrolase</keyword>
<evidence type="ECO:0000256" key="2">
    <source>
        <dbReference type="ARBA" id="ARBA00022801"/>
    </source>
</evidence>
<dbReference type="AlphaFoldDB" id="A0A6C0BUE5"/>
<evidence type="ECO:0000256" key="1">
    <source>
        <dbReference type="ARBA" id="ARBA00006499"/>
    </source>
</evidence>
<evidence type="ECO:0000313" key="4">
    <source>
        <dbReference type="EMBL" id="QHS95194.1"/>
    </source>
</evidence>
<dbReference type="SUPFAM" id="SSF53474">
    <property type="entry name" value="alpha/beta-Hydrolases"/>
    <property type="match status" value="1"/>
</dbReference>